<reference evidence="1" key="1">
    <citation type="submission" date="2020-11" db="EMBL/GenBank/DDBJ databases">
        <authorList>
            <consortium name="DOE Joint Genome Institute"/>
            <person name="Ahrendt S."/>
            <person name="Riley R."/>
            <person name="Andreopoulos W."/>
            <person name="LaButti K."/>
            <person name="Pangilinan J."/>
            <person name="Ruiz-duenas F.J."/>
            <person name="Barrasa J.M."/>
            <person name="Sanchez-Garcia M."/>
            <person name="Camarero S."/>
            <person name="Miyauchi S."/>
            <person name="Serrano A."/>
            <person name="Linde D."/>
            <person name="Babiker R."/>
            <person name="Drula E."/>
            <person name="Ayuso-Fernandez I."/>
            <person name="Pacheco R."/>
            <person name="Padilla G."/>
            <person name="Ferreira P."/>
            <person name="Barriuso J."/>
            <person name="Kellner H."/>
            <person name="Castanera R."/>
            <person name="Alfaro M."/>
            <person name="Ramirez L."/>
            <person name="Pisabarro A.G."/>
            <person name="Kuo A."/>
            <person name="Tritt A."/>
            <person name="Lipzen A."/>
            <person name="He G."/>
            <person name="Yan M."/>
            <person name="Ng V."/>
            <person name="Cullen D."/>
            <person name="Martin F."/>
            <person name="Rosso M.-N."/>
            <person name="Henrissat B."/>
            <person name="Hibbett D."/>
            <person name="Martinez A.T."/>
            <person name="Grigoriev I.V."/>
        </authorList>
    </citation>
    <scope>NUCLEOTIDE SEQUENCE</scope>
    <source>
        <strain evidence="1">AH 44721</strain>
    </source>
</reference>
<evidence type="ECO:0000313" key="2">
    <source>
        <dbReference type="Proteomes" id="UP000724874"/>
    </source>
</evidence>
<dbReference type="Proteomes" id="UP000724874">
    <property type="component" value="Unassembled WGS sequence"/>
</dbReference>
<sequence length="149" mass="16971">MVPGRMYMVPADSNHDMVGNTIDELLTAVPNAFGLKAFAEKVVISLSDDNVREAMMYPKQSWPLKTCVSSFLIGINLCQRYFMPPRGDNSWFYPIDIRLQKVDKNPSCPRLYPRRYSVTAGTRSLRISSTMRRHVSEMLGLLESQKHAV</sequence>
<dbReference type="EMBL" id="JADNYJ010000016">
    <property type="protein sequence ID" value="KAF8906990.1"/>
    <property type="molecule type" value="Genomic_DNA"/>
</dbReference>
<protein>
    <submittedName>
        <fullName evidence="1">Uncharacterized protein</fullName>
    </submittedName>
</protein>
<name>A0A9P5TS49_GYMJU</name>
<comment type="caution">
    <text evidence="1">The sequence shown here is derived from an EMBL/GenBank/DDBJ whole genome shotgun (WGS) entry which is preliminary data.</text>
</comment>
<dbReference type="OrthoDB" id="545169at2759"/>
<proteinExistence type="predicted"/>
<accession>A0A9P5TS49</accession>
<evidence type="ECO:0000313" key="1">
    <source>
        <dbReference type="EMBL" id="KAF8906990.1"/>
    </source>
</evidence>
<dbReference type="AlphaFoldDB" id="A0A9P5TS49"/>
<organism evidence="1 2">
    <name type="scientific">Gymnopilus junonius</name>
    <name type="common">Spectacular rustgill mushroom</name>
    <name type="synonym">Gymnopilus spectabilis subsp. junonius</name>
    <dbReference type="NCBI Taxonomy" id="109634"/>
    <lineage>
        <taxon>Eukaryota</taxon>
        <taxon>Fungi</taxon>
        <taxon>Dikarya</taxon>
        <taxon>Basidiomycota</taxon>
        <taxon>Agaricomycotina</taxon>
        <taxon>Agaricomycetes</taxon>
        <taxon>Agaricomycetidae</taxon>
        <taxon>Agaricales</taxon>
        <taxon>Agaricineae</taxon>
        <taxon>Hymenogastraceae</taxon>
        <taxon>Gymnopilus</taxon>
    </lineage>
</organism>
<keyword evidence="2" id="KW-1185">Reference proteome</keyword>
<gene>
    <name evidence="1" type="ORF">CPB84DRAFT_337320</name>
</gene>